<dbReference type="NCBIfam" id="NF005085">
    <property type="entry name" value="PRK06520.1"/>
    <property type="match status" value="1"/>
</dbReference>
<evidence type="ECO:0000256" key="1">
    <source>
        <dbReference type="SAM" id="Coils"/>
    </source>
</evidence>
<dbReference type="PANTHER" id="PTHR43844">
    <property type="entry name" value="METHIONINE SYNTHASE"/>
    <property type="match status" value="1"/>
</dbReference>
<dbReference type="Pfam" id="PF01717">
    <property type="entry name" value="Meth_synt_2"/>
    <property type="match status" value="2"/>
</dbReference>
<organism evidence="3 4">
    <name type="scientific">Eubacterium segne</name>
    <dbReference type="NCBI Taxonomy" id="2763045"/>
    <lineage>
        <taxon>Bacteria</taxon>
        <taxon>Bacillati</taxon>
        <taxon>Bacillota</taxon>
        <taxon>Clostridia</taxon>
        <taxon>Eubacteriales</taxon>
        <taxon>Eubacteriaceae</taxon>
        <taxon>Eubacterium</taxon>
    </lineage>
</organism>
<dbReference type="InterPro" id="IPR038071">
    <property type="entry name" value="UROD/MetE-like_sf"/>
</dbReference>
<dbReference type="Proteomes" id="UP000597877">
    <property type="component" value="Unassembled WGS sequence"/>
</dbReference>
<name>A0ABR7F1G6_9FIRM</name>
<dbReference type="EC" id="2.1.1.14" evidence="3"/>
<accession>A0ABR7F1G6</accession>
<keyword evidence="3" id="KW-0489">Methyltransferase</keyword>
<feature type="domain" description="Cobalamin-independent methionine synthase MetE C-terminal/archaeal" evidence="2">
    <location>
        <begin position="165"/>
        <end position="345"/>
    </location>
</feature>
<dbReference type="CDD" id="cd03311">
    <property type="entry name" value="CIMS_C_terminal_like"/>
    <property type="match status" value="1"/>
</dbReference>
<feature type="domain" description="Cobalamin-independent methionine synthase MetE C-terminal/archaeal" evidence="2">
    <location>
        <begin position="13"/>
        <end position="70"/>
    </location>
</feature>
<dbReference type="GO" id="GO:0032259">
    <property type="term" value="P:methylation"/>
    <property type="evidence" value="ECO:0007669"/>
    <property type="project" value="UniProtKB-KW"/>
</dbReference>
<protein>
    <submittedName>
        <fullName evidence="3">5-methyltetrahydropteroyltriglutamate--homocysteine S-methyltransferase</fullName>
        <ecNumber evidence="3">2.1.1.14</ecNumber>
    </submittedName>
</protein>
<reference evidence="3 4" key="1">
    <citation type="submission" date="2020-08" db="EMBL/GenBank/DDBJ databases">
        <title>Genome public.</title>
        <authorList>
            <person name="Liu C."/>
            <person name="Sun Q."/>
        </authorList>
    </citation>
    <scope>NUCLEOTIDE SEQUENCE [LARGE SCALE GENOMIC DNA]</scope>
    <source>
        <strain evidence="3 4">BX4</strain>
    </source>
</reference>
<dbReference type="EMBL" id="JACOOZ010000001">
    <property type="protein sequence ID" value="MBC5666814.1"/>
    <property type="molecule type" value="Genomic_DNA"/>
</dbReference>
<evidence type="ECO:0000259" key="2">
    <source>
        <dbReference type="Pfam" id="PF01717"/>
    </source>
</evidence>
<comment type="caution">
    <text evidence="3">The sequence shown here is derived from an EMBL/GenBank/DDBJ whole genome shotgun (WGS) entry which is preliminary data.</text>
</comment>
<evidence type="ECO:0000313" key="4">
    <source>
        <dbReference type="Proteomes" id="UP000597877"/>
    </source>
</evidence>
<dbReference type="Gene3D" id="3.20.20.210">
    <property type="match status" value="1"/>
</dbReference>
<feature type="coiled-coil region" evidence="1">
    <location>
        <begin position="202"/>
        <end position="229"/>
    </location>
</feature>
<keyword evidence="3" id="KW-0808">Transferase</keyword>
<keyword evidence="4" id="KW-1185">Reference proteome</keyword>
<gene>
    <name evidence="3" type="ORF">H8S00_02245</name>
</gene>
<keyword evidence="1" id="KW-0175">Coiled coil</keyword>
<sequence>MSNLQTPFRYDFVGSFLRPQALKDAKVAYQNGKITKEELDKIANEEITKIVAKQKELGFHAITDGEFRRTFWHLDFMWGFEGVEHKNTGNGVKFNDELAVLDDTYLVGKIKAKPHPFVEYFKFLKQFEDENTVAKYTIPAPAQTFQQMIVPANYETTRKYYSTNEELIHDIGVAYQDVIKQFYDAGCRNLQLDDCTWGAIVGDAAEQRYKELNIDLEDVKKELLAVNNLALEGKPDDMVITSHICRGNYHSTFFTSGPYDSVADYVFAKENVDALLLEYDDERSGGFEPLAKVSQDKKVVLGLITTKSPALEDKEEVIARIYEAAKYIPLDRLCLSPQCGFASCEIGNKITEEQQWAKLKLVKEIAREVWGE</sequence>
<dbReference type="RefSeq" id="WP_118589215.1">
    <property type="nucleotide sequence ID" value="NZ_JACOOZ010000001.1"/>
</dbReference>
<dbReference type="InterPro" id="IPR002629">
    <property type="entry name" value="Met_Synth_C/arc"/>
</dbReference>
<proteinExistence type="predicted"/>
<evidence type="ECO:0000313" key="3">
    <source>
        <dbReference type="EMBL" id="MBC5666814.1"/>
    </source>
</evidence>
<dbReference type="SUPFAM" id="SSF51726">
    <property type="entry name" value="UROD/MetE-like"/>
    <property type="match status" value="1"/>
</dbReference>
<dbReference type="PANTHER" id="PTHR43844:SF1">
    <property type="entry name" value="METHIONINE SYNTHASE"/>
    <property type="match status" value="1"/>
</dbReference>
<dbReference type="GO" id="GO:0003871">
    <property type="term" value="F:5-methyltetrahydropteroyltriglutamate-homocysteine S-methyltransferase activity"/>
    <property type="evidence" value="ECO:0007669"/>
    <property type="project" value="UniProtKB-EC"/>
</dbReference>